<gene>
    <name evidence="2" type="ORF">BQ4739_LOCUS11206</name>
</gene>
<feature type="compositionally biased region" description="Polar residues" evidence="1">
    <location>
        <begin position="30"/>
        <end position="44"/>
    </location>
</feature>
<sequence>MRALDEPQKAAHSRSSAAAPPGGVGGWNRWYSSSAWSNGQTVKQMGSKRKSGQTKEEPPGAAGGWTSGTPAMPSQTLKMVKQMGRKMMEERSKMGWAVK</sequence>
<organism evidence="2 3">
    <name type="scientific">Tetradesmus obliquus</name>
    <name type="common">Green alga</name>
    <name type="synonym">Acutodesmus obliquus</name>
    <dbReference type="NCBI Taxonomy" id="3088"/>
    <lineage>
        <taxon>Eukaryota</taxon>
        <taxon>Viridiplantae</taxon>
        <taxon>Chlorophyta</taxon>
        <taxon>core chlorophytes</taxon>
        <taxon>Chlorophyceae</taxon>
        <taxon>CS clade</taxon>
        <taxon>Sphaeropleales</taxon>
        <taxon>Scenedesmaceae</taxon>
        <taxon>Tetradesmus</taxon>
    </lineage>
</organism>
<evidence type="ECO:0000256" key="1">
    <source>
        <dbReference type="SAM" id="MobiDB-lite"/>
    </source>
</evidence>
<evidence type="ECO:0000313" key="3">
    <source>
        <dbReference type="Proteomes" id="UP000256970"/>
    </source>
</evidence>
<name>A0A383W1T8_TETOB</name>
<dbReference type="EMBL" id="FNXT01001024">
    <property type="protein sequence ID" value="SZX71062.1"/>
    <property type="molecule type" value="Genomic_DNA"/>
</dbReference>
<keyword evidence="3" id="KW-1185">Reference proteome</keyword>
<reference evidence="2 3" key="1">
    <citation type="submission" date="2016-10" db="EMBL/GenBank/DDBJ databases">
        <authorList>
            <person name="Cai Z."/>
        </authorList>
    </citation>
    <scope>NUCLEOTIDE SEQUENCE [LARGE SCALE GENOMIC DNA]</scope>
</reference>
<proteinExistence type="predicted"/>
<dbReference type="AlphaFoldDB" id="A0A383W1T8"/>
<evidence type="ECO:0000313" key="2">
    <source>
        <dbReference type="EMBL" id="SZX71062.1"/>
    </source>
</evidence>
<dbReference type="Proteomes" id="UP000256970">
    <property type="component" value="Unassembled WGS sequence"/>
</dbReference>
<accession>A0A383W1T8</accession>
<protein>
    <submittedName>
        <fullName evidence="2">Uncharacterized protein</fullName>
    </submittedName>
</protein>
<feature type="region of interest" description="Disordered" evidence="1">
    <location>
        <begin position="1"/>
        <end position="75"/>
    </location>
</feature>